<dbReference type="Proteomes" id="UP000295560">
    <property type="component" value="Unassembled WGS sequence"/>
</dbReference>
<reference evidence="4 5" key="1">
    <citation type="submission" date="2019-03" db="EMBL/GenBank/DDBJ databases">
        <title>Sequencing the genomes of 1000 actinobacteria strains.</title>
        <authorList>
            <person name="Klenk H.-P."/>
        </authorList>
    </citation>
    <scope>NUCLEOTIDE SEQUENCE [LARGE SCALE GENOMIC DNA]</scope>
    <source>
        <strain evidence="4 5">DSM 44969</strain>
    </source>
</reference>
<dbReference type="SUPFAM" id="SSF51735">
    <property type="entry name" value="NAD(P)-binding Rossmann-fold domains"/>
    <property type="match status" value="1"/>
</dbReference>
<dbReference type="EMBL" id="SMFZ01000002">
    <property type="protein sequence ID" value="TCK20037.1"/>
    <property type="molecule type" value="Genomic_DNA"/>
</dbReference>
<dbReference type="SMART" id="SM00822">
    <property type="entry name" value="PKS_KR"/>
    <property type="match status" value="1"/>
</dbReference>
<dbReference type="GO" id="GO:0016616">
    <property type="term" value="F:oxidoreductase activity, acting on the CH-OH group of donors, NAD or NADP as acceptor"/>
    <property type="evidence" value="ECO:0007669"/>
    <property type="project" value="UniProtKB-ARBA"/>
</dbReference>
<name>A0A4R1HDA6_PSEEN</name>
<dbReference type="GO" id="GO:0030497">
    <property type="term" value="P:fatty acid elongation"/>
    <property type="evidence" value="ECO:0007669"/>
    <property type="project" value="TreeGrafter"/>
</dbReference>
<dbReference type="RefSeq" id="WP_132428494.1">
    <property type="nucleotide sequence ID" value="NZ_SMFZ01000002.1"/>
</dbReference>
<dbReference type="PRINTS" id="PR00080">
    <property type="entry name" value="SDRFAMILY"/>
</dbReference>
<dbReference type="Gene3D" id="3.40.50.720">
    <property type="entry name" value="NAD(P)-binding Rossmann-like Domain"/>
    <property type="match status" value="1"/>
</dbReference>
<dbReference type="FunFam" id="3.40.50.720:FF:000173">
    <property type="entry name" value="3-oxoacyl-[acyl-carrier protein] reductase"/>
    <property type="match status" value="1"/>
</dbReference>
<evidence type="ECO:0000313" key="4">
    <source>
        <dbReference type="EMBL" id="TCK20037.1"/>
    </source>
</evidence>
<dbReference type="InterPro" id="IPR057326">
    <property type="entry name" value="KR_dom"/>
</dbReference>
<dbReference type="PRINTS" id="PR00081">
    <property type="entry name" value="GDHRDH"/>
</dbReference>
<sequence length="245" mass="24882">MSGGTTLVTGASRGIGAATARLLASRGVDLALACRHPGEEIESVARDCRDAGVRAVVIGADLAVESDVVRMFDEAGPITGLVANAGAAPSLQRVEDMSAERIDEVLALNLRGAVLCSREAVRRMAPRLGGSGGAIVHVTSRAAVLGARGEWVDYAAAKAGTEALTVGLAKEVAADGIRVNAVRPGLIDTEFHARAGEPGRAARVASAVPMARAGRPEEVAGAIAWLLGDEASYVTGAVLDVTGGR</sequence>
<accession>A0A4R1HDA6</accession>
<keyword evidence="5" id="KW-1185">Reference proteome</keyword>
<organism evidence="4 5">
    <name type="scientific">Pseudonocardia endophytica</name>
    <dbReference type="NCBI Taxonomy" id="401976"/>
    <lineage>
        <taxon>Bacteria</taxon>
        <taxon>Bacillati</taxon>
        <taxon>Actinomycetota</taxon>
        <taxon>Actinomycetes</taxon>
        <taxon>Pseudonocardiales</taxon>
        <taxon>Pseudonocardiaceae</taxon>
        <taxon>Pseudonocardia</taxon>
    </lineage>
</organism>
<evidence type="ECO:0000259" key="3">
    <source>
        <dbReference type="SMART" id="SM00822"/>
    </source>
</evidence>
<gene>
    <name evidence="4" type="ORF">EV378_3985</name>
</gene>
<proteinExistence type="inferred from homology"/>
<evidence type="ECO:0000256" key="2">
    <source>
        <dbReference type="ARBA" id="ARBA00023002"/>
    </source>
</evidence>
<keyword evidence="2" id="KW-0560">Oxidoreductase</keyword>
<feature type="domain" description="Ketoreductase" evidence="3">
    <location>
        <begin position="4"/>
        <end position="175"/>
    </location>
</feature>
<dbReference type="InterPro" id="IPR036291">
    <property type="entry name" value="NAD(P)-bd_dom_sf"/>
</dbReference>
<evidence type="ECO:0000313" key="5">
    <source>
        <dbReference type="Proteomes" id="UP000295560"/>
    </source>
</evidence>
<comment type="caution">
    <text evidence="4">The sequence shown here is derived from an EMBL/GenBank/DDBJ whole genome shotgun (WGS) entry which is preliminary data.</text>
</comment>
<dbReference type="PANTHER" id="PTHR42760:SF40">
    <property type="entry name" value="3-OXOACYL-[ACYL-CARRIER-PROTEIN] REDUCTASE, CHLOROPLASTIC"/>
    <property type="match status" value="1"/>
</dbReference>
<evidence type="ECO:0000256" key="1">
    <source>
        <dbReference type="ARBA" id="ARBA00006484"/>
    </source>
</evidence>
<protein>
    <submittedName>
        <fullName evidence="4">NAD(P)-dependent dehydrogenase (Short-subunit alcohol dehydrogenase family)</fullName>
    </submittedName>
</protein>
<dbReference type="InterPro" id="IPR002347">
    <property type="entry name" value="SDR_fam"/>
</dbReference>
<comment type="similarity">
    <text evidence="1">Belongs to the short-chain dehydrogenases/reductases (SDR) family.</text>
</comment>
<dbReference type="OrthoDB" id="20590at2"/>
<dbReference type="PANTHER" id="PTHR42760">
    <property type="entry name" value="SHORT-CHAIN DEHYDROGENASES/REDUCTASES FAMILY MEMBER"/>
    <property type="match status" value="1"/>
</dbReference>
<dbReference type="Pfam" id="PF13561">
    <property type="entry name" value="adh_short_C2"/>
    <property type="match status" value="1"/>
</dbReference>
<dbReference type="CDD" id="cd05233">
    <property type="entry name" value="SDR_c"/>
    <property type="match status" value="1"/>
</dbReference>
<dbReference type="AlphaFoldDB" id="A0A4R1HDA6"/>